<protein>
    <recommendedName>
        <fullName evidence="1">SOCS box domain-containing protein</fullName>
    </recommendedName>
</protein>
<reference evidence="2" key="1">
    <citation type="submission" date="2021-02" db="EMBL/GenBank/DDBJ databases">
        <authorList>
            <person name="Nowell W R."/>
        </authorList>
    </citation>
    <scope>NUCLEOTIDE SEQUENCE</scope>
</reference>
<keyword evidence="4" id="KW-1185">Reference proteome</keyword>
<gene>
    <name evidence="3" type="ORF">EDS130_LOCUS16355</name>
    <name evidence="2" type="ORF">XAT740_LOCUS14617</name>
</gene>
<proteinExistence type="predicted"/>
<sequence>MSRLFSWLLKTNNIPTTPVYRQLYFENLINDKRLKELTTCLQRKSDQMDCINGYFHLLSKLTDDAYMDEIFELIITKSRLPPTQIARIVVDRLSQAISSKDFGLFERILRLSHSSIQLPLSTYDVSRLISTCSDSDQIARCLSILIEKNLRFEPEYPTWILILLIEHYKTGGEIVIENFLREQTNAQFLYVPYGDCRVTPLMIFLHLYSNPKCQAIIDQQLSNIQDPSVLLQYDRWNRSYLMHLICNECQHVVNTVSTTLLSNDLTEINDELIKQCPYASAIFSQFVRLYELGNKFETPVKTIFNSRLCFPLRIKLFNYIWENNTIDQIKLDDFFVNFPSMFFSSYQYYLKRLVHNQNLDQALTSVVLNCKDHPQRVDAKITFLLRQGARINDMNVVSSTILSLLNGVQSSTPFMLLDYDMPIKIDFQLLSRTSTRNMALYIFRAAQCGYTDVSQSQFESFKSTQSKSMISMIDKLVDIKSPTTLSNLCRRKLRRSLKNLGDDTMDKLNEILPHRLVHSIRLYEYHKWLTCYHNAP</sequence>
<evidence type="ECO:0000313" key="3">
    <source>
        <dbReference type="EMBL" id="CAF1029953.1"/>
    </source>
</evidence>
<dbReference type="OrthoDB" id="9975861at2759"/>
<dbReference type="PROSITE" id="PS50225">
    <property type="entry name" value="SOCS"/>
    <property type="match status" value="1"/>
</dbReference>
<accession>A0A814IV26</accession>
<dbReference type="AlphaFoldDB" id="A0A814IV26"/>
<dbReference type="Proteomes" id="UP000663828">
    <property type="component" value="Unassembled WGS sequence"/>
</dbReference>
<dbReference type="EMBL" id="CAJNOJ010000071">
    <property type="protein sequence ID" value="CAF1029953.1"/>
    <property type="molecule type" value="Genomic_DNA"/>
</dbReference>
<feature type="domain" description="SOCS box" evidence="1">
    <location>
        <begin position="472"/>
        <end position="526"/>
    </location>
</feature>
<evidence type="ECO:0000259" key="1">
    <source>
        <dbReference type="PROSITE" id="PS50225"/>
    </source>
</evidence>
<evidence type="ECO:0000313" key="2">
    <source>
        <dbReference type="EMBL" id="CAF1028413.1"/>
    </source>
</evidence>
<evidence type="ECO:0000313" key="4">
    <source>
        <dbReference type="Proteomes" id="UP000663828"/>
    </source>
</evidence>
<dbReference type="EMBL" id="CAJNOR010000882">
    <property type="protein sequence ID" value="CAF1028413.1"/>
    <property type="molecule type" value="Genomic_DNA"/>
</dbReference>
<name>A0A814IV26_ADIRI</name>
<organism evidence="2 4">
    <name type="scientific">Adineta ricciae</name>
    <name type="common">Rotifer</name>
    <dbReference type="NCBI Taxonomy" id="249248"/>
    <lineage>
        <taxon>Eukaryota</taxon>
        <taxon>Metazoa</taxon>
        <taxon>Spiralia</taxon>
        <taxon>Gnathifera</taxon>
        <taxon>Rotifera</taxon>
        <taxon>Eurotatoria</taxon>
        <taxon>Bdelloidea</taxon>
        <taxon>Adinetida</taxon>
        <taxon>Adinetidae</taxon>
        <taxon>Adineta</taxon>
    </lineage>
</organism>
<comment type="caution">
    <text evidence="2">The sequence shown here is derived from an EMBL/GenBank/DDBJ whole genome shotgun (WGS) entry which is preliminary data.</text>
</comment>
<dbReference type="Proteomes" id="UP000663852">
    <property type="component" value="Unassembled WGS sequence"/>
</dbReference>
<dbReference type="InterPro" id="IPR001496">
    <property type="entry name" value="SOCS_box"/>
</dbReference>